<dbReference type="STRING" id="1420583.V473_21290"/>
<evidence type="ECO:0000256" key="1">
    <source>
        <dbReference type="SAM" id="MobiDB-lite"/>
    </source>
</evidence>
<keyword evidence="4" id="KW-1185">Reference proteome</keyword>
<sequence length="376" mass="41476">MNEDDDGVLPLPSLMEAWRPPTGGKHSLRGGTLRIRSGGKGRGGSNAGLSAAEARAKLERIVRKAPEVMVKISGKQRGARHLAEHFGYISRHGKLEIRSSEGEIIREEKRLKAIAADWDMLDQAMNAYGKDRPTSMSMVLSMPGGTTDAATIHDAVQAFARVEFEGQFSYMVALHTDTAHPHVHLTVATQGQDGTRFNPRKADLHHWRESFAHELRQRGIAAEATPRRARGHVQKRVRSPAHHLEARTAGQGRELDLNQLIEERAQAFARSQNPERRVEDVLALGRQKQIRRAYADAAAALAATGKDEDLALAEDIVGFVADMPAAVSRRLERAREIMIADRAEGAAGSRSRDTHGDIAEGQTPIPIERKPRDRDR</sequence>
<feature type="domain" description="MobA/VirD2-like nuclease" evidence="2">
    <location>
        <begin position="116"/>
        <end position="212"/>
    </location>
</feature>
<dbReference type="Pfam" id="PF03432">
    <property type="entry name" value="Relaxase"/>
    <property type="match status" value="1"/>
</dbReference>
<feature type="region of interest" description="Disordered" evidence="1">
    <location>
        <begin position="1"/>
        <end position="50"/>
    </location>
</feature>
<name>A0A0J7XK12_9SPHN</name>
<protein>
    <submittedName>
        <fullName evidence="3">Plasmid stabilization protein</fullName>
    </submittedName>
</protein>
<dbReference type="InterPro" id="IPR005094">
    <property type="entry name" value="Endonuclease_MobA/VirD2"/>
</dbReference>
<reference evidence="3 4" key="1">
    <citation type="journal article" date="2015" name="G3 (Bethesda)">
        <title>Insights into Ongoing Evolution of the Hexachlorocyclohexane Catabolic Pathway from Comparative Genomics of Ten Sphingomonadaceae Strains.</title>
        <authorList>
            <person name="Pearce S.L."/>
            <person name="Oakeshott J.G."/>
            <person name="Pandey G."/>
        </authorList>
    </citation>
    <scope>NUCLEOTIDE SEQUENCE [LARGE SCALE GENOMIC DNA]</scope>
    <source>
        <strain evidence="3 4">LL01</strain>
    </source>
</reference>
<dbReference type="AlphaFoldDB" id="A0A0J7XK12"/>
<evidence type="ECO:0000259" key="2">
    <source>
        <dbReference type="Pfam" id="PF03432"/>
    </source>
</evidence>
<dbReference type="Proteomes" id="UP000052232">
    <property type="component" value="Unassembled WGS sequence"/>
</dbReference>
<feature type="compositionally biased region" description="Basic and acidic residues" evidence="1">
    <location>
        <begin position="342"/>
        <end position="358"/>
    </location>
</feature>
<dbReference type="RefSeq" id="WP_066608967.1">
    <property type="nucleotide sequence ID" value="NZ_KQ130437.1"/>
</dbReference>
<proteinExistence type="predicted"/>
<evidence type="ECO:0000313" key="4">
    <source>
        <dbReference type="Proteomes" id="UP000052232"/>
    </source>
</evidence>
<dbReference type="PATRIC" id="fig|1420583.3.peg.4071"/>
<feature type="compositionally biased region" description="Basic and acidic residues" evidence="1">
    <location>
        <begin position="367"/>
        <end position="376"/>
    </location>
</feature>
<evidence type="ECO:0000313" key="3">
    <source>
        <dbReference type="EMBL" id="KMS52391.1"/>
    </source>
</evidence>
<organism evidence="3 4">
    <name type="scientific">Sphingobium cupriresistens LL01</name>
    <dbReference type="NCBI Taxonomy" id="1420583"/>
    <lineage>
        <taxon>Bacteria</taxon>
        <taxon>Pseudomonadati</taxon>
        <taxon>Pseudomonadota</taxon>
        <taxon>Alphaproteobacteria</taxon>
        <taxon>Sphingomonadales</taxon>
        <taxon>Sphingomonadaceae</taxon>
        <taxon>Sphingobium</taxon>
    </lineage>
</organism>
<dbReference type="EMBL" id="JACT01000006">
    <property type="protein sequence ID" value="KMS52391.1"/>
    <property type="molecule type" value="Genomic_DNA"/>
</dbReference>
<gene>
    <name evidence="3" type="ORF">V473_21290</name>
</gene>
<dbReference type="Gene3D" id="3.30.930.30">
    <property type="match status" value="1"/>
</dbReference>
<feature type="region of interest" description="Disordered" evidence="1">
    <location>
        <begin position="342"/>
        <end position="376"/>
    </location>
</feature>
<comment type="caution">
    <text evidence="3">The sequence shown here is derived from an EMBL/GenBank/DDBJ whole genome shotgun (WGS) entry which is preliminary data.</text>
</comment>
<accession>A0A0J7XK12</accession>